<dbReference type="RefSeq" id="WP_209766692.1">
    <property type="nucleotide sequence ID" value="NZ_JAGINP010000008.1"/>
</dbReference>
<dbReference type="PANTHER" id="PTHR32063">
    <property type="match status" value="1"/>
</dbReference>
<feature type="transmembrane region" description="Helical" evidence="1">
    <location>
        <begin position="988"/>
        <end position="1014"/>
    </location>
</feature>
<feature type="transmembrane region" description="Helical" evidence="1">
    <location>
        <begin position="528"/>
        <end position="546"/>
    </location>
</feature>
<evidence type="ECO:0000256" key="1">
    <source>
        <dbReference type="SAM" id="Phobius"/>
    </source>
</evidence>
<dbReference type="SUPFAM" id="SSF82866">
    <property type="entry name" value="Multidrug efflux transporter AcrB transmembrane domain"/>
    <property type="match status" value="2"/>
</dbReference>
<dbReference type="Proteomes" id="UP000781958">
    <property type="component" value="Unassembled WGS sequence"/>
</dbReference>
<evidence type="ECO:0000313" key="3">
    <source>
        <dbReference type="Proteomes" id="UP000781958"/>
    </source>
</evidence>
<gene>
    <name evidence="2" type="ORF">J2851_002615</name>
</gene>
<dbReference type="InterPro" id="IPR001036">
    <property type="entry name" value="Acrflvin-R"/>
</dbReference>
<feature type="transmembrane region" description="Helical" evidence="1">
    <location>
        <begin position="463"/>
        <end position="481"/>
    </location>
</feature>
<proteinExistence type="predicted"/>
<comment type="caution">
    <text evidence="2">The sequence shown here is derived from an EMBL/GenBank/DDBJ whole genome shotgun (WGS) entry which is preliminary data.</text>
</comment>
<evidence type="ECO:0000313" key="2">
    <source>
        <dbReference type="EMBL" id="MBP2292834.1"/>
    </source>
</evidence>
<keyword evidence="1" id="KW-0472">Membrane</keyword>
<dbReference type="Gene3D" id="3.30.70.1430">
    <property type="entry name" value="Multidrug efflux transporter AcrB pore domain"/>
    <property type="match status" value="2"/>
</dbReference>
<sequence>MNISAPFIRRPIATALLMAALLLAGAAAYPLLPVAPLPQVDFPTIQVSASLPGASPETMAATVAQPLERQFAEIPGVTQLTSTSTLGNTQVTVQFVLDRNIDGAAQDVQTAINAAGGQLPKNLPSPPTYRKVNPADSPVLILAVHSDALPITQVDDYADTRLAQQISQISGVSQVTIGGEQKPAVRIQVDPAKIAGMGLSLEDLRGVIATATVNGPKGNINGPSRSFTIYDNDQLTKAEPWNDVIVAYRNGAPVRIRDIGQAVEAPENDQEAGWQNGQRGVLLIVFKQPGANVIDTVDRIKAELPRLTASIPPSVHTEIMSDRTQTIRASVEDVQFTLLLTIALVVMVIFLFLRNVPATVIPGVTVPLSLAATLGLMYVCGYSLDNLSLMALTIAVGFVVDDAIVMIENIHRHIEDGVPPFEAALKGAGEIGFTIVSISLSLVAVFIPLLLMGGIVGRLFREFAVTITLTIAVSALVSLTLTPMMSARLLKDEHKTRHGVLYRAVERGFDGILAAYRMGLDVVLRHQGITLLFFVATVALTGWLFVTIPKGFFPQQDTGLIIGQTQGPQDVSFAAMSRMQEQVGAIIGKDPDVATWVGTVGAVGGLPGNMGRFFITLKPHGQRTASADAIINRLRPQVAQVQGVRLYLQAAQDINIGGRASNAQYQYTLQDANLDELNEWAPKVLARLGKLPELRDLSSDQQTNATTATLTIDRDQAARFGIQPQLIDDTLYDAFGQRQVTQYFTQTNSYHVILEVSPDLQGMTGTLERLYLRSPTTGQQVPLSAMVKISTRPITYLSINHQGQFPAVTLSFNLAPNVSLSQATQAITGAMTEIGAPAALVGSFQGTAQAFQDSLGSVPTLIAAALVVVYIILGVLYESTVHPLTILSTLPSAGLGALTTLWLAGMPFDVIGLIGLILLIGIVKKNGIMLVDFAMAAERERGLPPRDAIREACLLRFRPILMTTMAALLGGVPLMLGTGTGSELRQPLGYAMVGGLLVSQLMTLYTTPVIYLAFDRLTRRRSSEQIPEAVTAGR</sequence>
<name>A0ABS4SKS0_9PROT</name>
<protein>
    <submittedName>
        <fullName evidence="2">Hydrophobe/amphiphile efflux-1 (HAE1) family protein</fullName>
    </submittedName>
</protein>
<keyword evidence="3" id="KW-1185">Reference proteome</keyword>
<dbReference type="PRINTS" id="PR00702">
    <property type="entry name" value="ACRIFLAVINRP"/>
</dbReference>
<keyword evidence="1" id="KW-0812">Transmembrane</keyword>
<dbReference type="SUPFAM" id="SSF82714">
    <property type="entry name" value="Multidrug efflux transporter AcrB TolC docking domain, DN and DC subdomains"/>
    <property type="match status" value="2"/>
</dbReference>
<dbReference type="EMBL" id="JAGINP010000008">
    <property type="protein sequence ID" value="MBP2292834.1"/>
    <property type="molecule type" value="Genomic_DNA"/>
</dbReference>
<dbReference type="Gene3D" id="3.30.70.1440">
    <property type="entry name" value="Multidrug efflux transporter AcrB pore domain"/>
    <property type="match status" value="1"/>
</dbReference>
<dbReference type="InterPro" id="IPR027463">
    <property type="entry name" value="AcrB_DN_DC_subdom"/>
</dbReference>
<dbReference type="SUPFAM" id="SSF82693">
    <property type="entry name" value="Multidrug efflux transporter AcrB pore domain, PN1, PN2, PC1 and PC2 subdomains"/>
    <property type="match status" value="4"/>
</dbReference>
<dbReference type="Pfam" id="PF00873">
    <property type="entry name" value="ACR_tran"/>
    <property type="match status" value="1"/>
</dbReference>
<feature type="transmembrane region" description="Helical" evidence="1">
    <location>
        <begin position="957"/>
        <end position="976"/>
    </location>
</feature>
<feature type="transmembrane region" description="Helical" evidence="1">
    <location>
        <begin position="360"/>
        <end position="384"/>
    </location>
</feature>
<dbReference type="NCBIfam" id="NF033617">
    <property type="entry name" value="RND_permease_2"/>
    <property type="match status" value="1"/>
</dbReference>
<dbReference type="PANTHER" id="PTHR32063:SF30">
    <property type="entry name" value="ACRB_ACRD_ACRF FAMILY PROTEIN"/>
    <property type="match status" value="1"/>
</dbReference>
<accession>A0ABS4SKS0</accession>
<keyword evidence="1" id="KW-1133">Transmembrane helix</keyword>
<dbReference type="Gene3D" id="3.30.2090.10">
    <property type="entry name" value="Multidrug efflux transporter AcrB TolC docking domain, DN and DC subdomains"/>
    <property type="match status" value="2"/>
</dbReference>
<feature type="transmembrane region" description="Helical" evidence="1">
    <location>
        <begin position="858"/>
        <end position="877"/>
    </location>
</feature>
<dbReference type="Gene3D" id="3.30.70.1320">
    <property type="entry name" value="Multidrug efflux transporter AcrB pore domain like"/>
    <property type="match status" value="1"/>
</dbReference>
<feature type="transmembrane region" description="Helical" evidence="1">
    <location>
        <begin position="431"/>
        <end position="451"/>
    </location>
</feature>
<organism evidence="2 3">
    <name type="scientific">Azospirillum rugosum</name>
    <dbReference type="NCBI Taxonomy" id="416170"/>
    <lineage>
        <taxon>Bacteria</taxon>
        <taxon>Pseudomonadati</taxon>
        <taxon>Pseudomonadota</taxon>
        <taxon>Alphaproteobacteria</taxon>
        <taxon>Rhodospirillales</taxon>
        <taxon>Azospirillaceae</taxon>
        <taxon>Azospirillum</taxon>
    </lineage>
</organism>
<reference evidence="2 3" key="1">
    <citation type="submission" date="2021-03" db="EMBL/GenBank/DDBJ databases">
        <title>Genomic Encyclopedia of Type Strains, Phase III (KMG-III): the genomes of soil and plant-associated and newly described type strains.</title>
        <authorList>
            <person name="Whitman W."/>
        </authorList>
    </citation>
    <scope>NUCLEOTIDE SEQUENCE [LARGE SCALE GENOMIC DNA]</scope>
    <source>
        <strain evidence="2 3">IMMIB AFH-6</strain>
    </source>
</reference>
<dbReference type="Gene3D" id="1.20.1640.10">
    <property type="entry name" value="Multidrug efflux transporter AcrB transmembrane domain"/>
    <property type="match status" value="2"/>
</dbReference>
<feature type="transmembrane region" description="Helical" evidence="1">
    <location>
        <begin position="910"/>
        <end position="936"/>
    </location>
</feature>
<feature type="transmembrane region" description="Helical" evidence="1">
    <location>
        <begin position="334"/>
        <end position="353"/>
    </location>
</feature>